<evidence type="ECO:0000256" key="5">
    <source>
        <dbReference type="ARBA" id="ARBA00023136"/>
    </source>
</evidence>
<dbReference type="EMBL" id="JANIIK010000109">
    <property type="protein sequence ID" value="KAJ3598569.1"/>
    <property type="molecule type" value="Genomic_DNA"/>
</dbReference>
<dbReference type="InterPro" id="IPR001054">
    <property type="entry name" value="A/G_cyclase"/>
</dbReference>
<reference evidence="8" key="1">
    <citation type="submission" date="2022-07" db="EMBL/GenBank/DDBJ databases">
        <title>Chromosome-level genome of Muraenolepis orangiensis.</title>
        <authorList>
            <person name="Kim J."/>
        </authorList>
    </citation>
    <scope>NUCLEOTIDE SEQUENCE</scope>
    <source>
        <strain evidence="8">KU_S4_2022</strain>
        <tissue evidence="8">Muscle</tissue>
    </source>
</reference>
<dbReference type="PANTHER" id="PTHR11920:SF300">
    <property type="entry name" value="ATRIAL NATRIURETIC PEPTIDE RECEPTOR 1"/>
    <property type="match status" value="1"/>
</dbReference>
<comment type="caution">
    <text evidence="8">The sequence shown here is derived from an EMBL/GenBank/DDBJ whole genome shotgun (WGS) entry which is preliminary data.</text>
</comment>
<dbReference type="GO" id="GO:0035556">
    <property type="term" value="P:intracellular signal transduction"/>
    <property type="evidence" value="ECO:0007669"/>
    <property type="project" value="InterPro"/>
</dbReference>
<feature type="domain" description="Guanylate cyclase" evidence="7">
    <location>
        <begin position="84"/>
        <end position="187"/>
    </location>
</feature>
<evidence type="ECO:0000313" key="8">
    <source>
        <dbReference type="EMBL" id="KAJ3598569.1"/>
    </source>
</evidence>
<evidence type="ECO:0000256" key="4">
    <source>
        <dbReference type="ARBA" id="ARBA00022989"/>
    </source>
</evidence>
<dbReference type="CDD" id="cd07302">
    <property type="entry name" value="CHD"/>
    <property type="match status" value="1"/>
</dbReference>
<dbReference type="InterPro" id="IPR050401">
    <property type="entry name" value="Cyclic_nucleotide_synthase"/>
</dbReference>
<dbReference type="GO" id="GO:0000166">
    <property type="term" value="F:nucleotide binding"/>
    <property type="evidence" value="ECO:0007669"/>
    <property type="project" value="UniProtKB-KW"/>
</dbReference>
<dbReference type="OrthoDB" id="1890790at2759"/>
<dbReference type="Gene3D" id="1.10.510.10">
    <property type="entry name" value="Transferase(Phosphotransferase) domain 1"/>
    <property type="match status" value="1"/>
</dbReference>
<accession>A0A9Q0IH54</accession>
<evidence type="ECO:0000256" key="1">
    <source>
        <dbReference type="ARBA" id="ARBA00004370"/>
    </source>
</evidence>
<dbReference type="GO" id="GO:0001653">
    <property type="term" value="F:peptide receptor activity"/>
    <property type="evidence" value="ECO:0007669"/>
    <property type="project" value="TreeGrafter"/>
</dbReference>
<organism evidence="8 9">
    <name type="scientific">Muraenolepis orangiensis</name>
    <name type="common">Patagonian moray cod</name>
    <dbReference type="NCBI Taxonomy" id="630683"/>
    <lineage>
        <taxon>Eukaryota</taxon>
        <taxon>Metazoa</taxon>
        <taxon>Chordata</taxon>
        <taxon>Craniata</taxon>
        <taxon>Vertebrata</taxon>
        <taxon>Euteleostomi</taxon>
        <taxon>Actinopterygii</taxon>
        <taxon>Neopterygii</taxon>
        <taxon>Teleostei</taxon>
        <taxon>Neoteleostei</taxon>
        <taxon>Acanthomorphata</taxon>
        <taxon>Zeiogadaria</taxon>
        <taxon>Gadariae</taxon>
        <taxon>Gadiformes</taxon>
        <taxon>Muraenolepidoidei</taxon>
        <taxon>Muraenolepididae</taxon>
        <taxon>Muraenolepis</taxon>
    </lineage>
</organism>
<gene>
    <name evidence="8" type="ORF">NHX12_002078</name>
</gene>
<dbReference type="PROSITE" id="PS50125">
    <property type="entry name" value="GUANYLATE_CYCLASE_2"/>
    <property type="match status" value="1"/>
</dbReference>
<keyword evidence="2" id="KW-0812">Transmembrane</keyword>
<comment type="subcellular location">
    <subcellularLocation>
        <location evidence="1">Membrane</location>
    </subcellularLocation>
</comment>
<dbReference type="InterPro" id="IPR029787">
    <property type="entry name" value="Nucleotide_cyclase"/>
</dbReference>
<keyword evidence="5" id="KW-0472">Membrane</keyword>
<evidence type="ECO:0000256" key="2">
    <source>
        <dbReference type="ARBA" id="ARBA00022692"/>
    </source>
</evidence>
<dbReference type="GO" id="GO:0004383">
    <property type="term" value="F:guanylate cyclase activity"/>
    <property type="evidence" value="ECO:0007669"/>
    <property type="project" value="TreeGrafter"/>
</dbReference>
<dbReference type="Gene3D" id="3.30.70.1230">
    <property type="entry name" value="Nucleotide cyclase"/>
    <property type="match status" value="1"/>
</dbReference>
<dbReference type="GO" id="GO:0007168">
    <property type="term" value="P:receptor guanylyl cyclase signaling pathway"/>
    <property type="evidence" value="ECO:0007669"/>
    <property type="project" value="TreeGrafter"/>
</dbReference>
<evidence type="ECO:0000256" key="3">
    <source>
        <dbReference type="ARBA" id="ARBA00022741"/>
    </source>
</evidence>
<dbReference type="GO" id="GO:0005886">
    <property type="term" value="C:plasma membrane"/>
    <property type="evidence" value="ECO:0007669"/>
    <property type="project" value="TreeGrafter"/>
</dbReference>
<keyword evidence="9" id="KW-1185">Reference proteome</keyword>
<dbReference type="GO" id="GO:0004016">
    <property type="term" value="F:adenylate cyclase activity"/>
    <property type="evidence" value="ECO:0007669"/>
    <property type="project" value="TreeGrafter"/>
</dbReference>
<dbReference type="Proteomes" id="UP001148018">
    <property type="component" value="Unassembled WGS sequence"/>
</dbReference>
<dbReference type="AlphaFoldDB" id="A0A9Q0IH54"/>
<protein>
    <recommendedName>
        <fullName evidence="7">Guanylate cyclase domain-containing protein</fullName>
    </recommendedName>
</protein>
<evidence type="ECO:0000256" key="6">
    <source>
        <dbReference type="ARBA" id="ARBA00023239"/>
    </source>
</evidence>
<dbReference type="Pfam" id="PF00211">
    <property type="entry name" value="Guanylate_cyc"/>
    <property type="match status" value="1"/>
</dbReference>
<dbReference type="SMART" id="SM00044">
    <property type="entry name" value="CYCc"/>
    <property type="match status" value="1"/>
</dbReference>
<name>A0A9Q0IH54_9TELE</name>
<evidence type="ECO:0000259" key="7">
    <source>
        <dbReference type="PROSITE" id="PS50125"/>
    </source>
</evidence>
<dbReference type="PANTHER" id="PTHR11920">
    <property type="entry name" value="GUANYLYL CYCLASE"/>
    <property type="match status" value="1"/>
</dbReference>
<sequence>MSRAYHPPDEIVDRVVPGERPCLQPSTDRKSQLMQRCWAEEPTERPEFHHIQMLLLKHNSSVAEQLKRGETVQAEAFDSVTIYFTSISAESTPMEVVTLLNDLYTCFDAIIDNFDVYKVETIGDAYMVVSGLPVKNGKLHAREIARMALALLDAVRSFTAAAQATVCRGCGSACMTTYWLLGESDSQ</sequence>
<keyword evidence="3" id="KW-0547">Nucleotide-binding</keyword>
<evidence type="ECO:0000313" key="9">
    <source>
        <dbReference type="Proteomes" id="UP001148018"/>
    </source>
</evidence>
<keyword evidence="6" id="KW-0456">Lyase</keyword>
<keyword evidence="4" id="KW-1133">Transmembrane helix</keyword>
<proteinExistence type="predicted"/>
<dbReference type="SUPFAM" id="SSF55073">
    <property type="entry name" value="Nucleotide cyclase"/>
    <property type="match status" value="1"/>
</dbReference>